<dbReference type="OrthoDB" id="637094at2"/>
<dbReference type="EMBL" id="SRKZ01000001">
    <property type="protein sequence ID" value="TGD83250.1"/>
    <property type="molecule type" value="Genomic_DNA"/>
</dbReference>
<accession>A0A4Z0MUV0</accession>
<evidence type="ECO:0000256" key="1">
    <source>
        <dbReference type="SAM" id="Phobius"/>
    </source>
</evidence>
<evidence type="ECO:0000313" key="2">
    <source>
        <dbReference type="EMBL" id="TGD83250.1"/>
    </source>
</evidence>
<dbReference type="RefSeq" id="WP_135529401.1">
    <property type="nucleotide sequence ID" value="NZ_SRKZ01000001.1"/>
</dbReference>
<keyword evidence="1" id="KW-1133">Transmembrane helix</keyword>
<feature type="transmembrane region" description="Helical" evidence="1">
    <location>
        <begin position="285"/>
        <end position="305"/>
    </location>
</feature>
<keyword evidence="1" id="KW-0812">Transmembrane</keyword>
<feature type="transmembrane region" description="Helical" evidence="1">
    <location>
        <begin position="252"/>
        <end position="273"/>
    </location>
</feature>
<protein>
    <submittedName>
        <fullName evidence="2">DUF4153 domain-containing protein</fullName>
    </submittedName>
</protein>
<keyword evidence="1" id="KW-0472">Membrane</keyword>
<feature type="transmembrane region" description="Helical" evidence="1">
    <location>
        <begin position="93"/>
        <end position="111"/>
    </location>
</feature>
<feature type="transmembrane region" description="Helical" evidence="1">
    <location>
        <begin position="186"/>
        <end position="210"/>
    </location>
</feature>
<sequence>MKAEVLQNLDNPRQLEKLYRNNSTAFKKEFNAIYPSVKENTVAQIWYERLNFEHEGIYWGTEKEIAFVLLAATAAGLIAKIPSVFLIDPEFFYPRNIAFIVFPLLTIYFLWKQKLPTKTIIIAAFITLASAVYINLLPRNDKSDTFILACIHLPLLLWAVLGFTYLGDTPSSTSKRLDFLRYNGDLVVMTTIILIAGGLMSAVTLGLFQLIGLHIETFYTEYIVVWGLAAAPIVCTYLIQTNPQLVNKVSPVIAKIFTPLVLIMLLVYLAAVLYTGKDPYNNREFLLIFNALLLGVMALIVFSVAEASKSSSNKWTNLLLLALSIVTILVNGIALSAILFRISEWGITPNRLAVLGGNVLILTNLLLVTYRLFKATNDSRETDKIEESVVSFLPIYGMWALVVTFVFPLAFHFH</sequence>
<dbReference type="Proteomes" id="UP000298284">
    <property type="component" value="Unassembled WGS sequence"/>
</dbReference>
<feature type="transmembrane region" description="Helical" evidence="1">
    <location>
        <begin position="317"/>
        <end position="340"/>
    </location>
</feature>
<feature type="transmembrane region" description="Helical" evidence="1">
    <location>
        <begin position="65"/>
        <end position="86"/>
    </location>
</feature>
<name>A0A4Z0MUV0_9BACT</name>
<proteinExistence type="predicted"/>
<feature type="transmembrane region" description="Helical" evidence="1">
    <location>
        <begin position="146"/>
        <end position="166"/>
    </location>
</feature>
<reference evidence="2 3" key="1">
    <citation type="submission" date="2019-04" db="EMBL/GenBank/DDBJ databases">
        <authorList>
            <person name="Feng G."/>
            <person name="Zhang J."/>
            <person name="Zhu H."/>
        </authorList>
    </citation>
    <scope>NUCLEOTIDE SEQUENCE [LARGE SCALE GENOMIC DNA]</scope>
    <source>
        <strain evidence="2 3">JCM 19491</strain>
    </source>
</reference>
<gene>
    <name evidence="2" type="ORF">EU557_05580</name>
</gene>
<feature type="transmembrane region" description="Helical" evidence="1">
    <location>
        <begin position="222"/>
        <end position="240"/>
    </location>
</feature>
<evidence type="ECO:0000313" key="3">
    <source>
        <dbReference type="Proteomes" id="UP000298284"/>
    </source>
</evidence>
<feature type="transmembrane region" description="Helical" evidence="1">
    <location>
        <begin position="352"/>
        <end position="373"/>
    </location>
</feature>
<dbReference type="AlphaFoldDB" id="A0A4Z0MUV0"/>
<keyword evidence="3" id="KW-1185">Reference proteome</keyword>
<feature type="transmembrane region" description="Helical" evidence="1">
    <location>
        <begin position="393"/>
        <end position="413"/>
    </location>
</feature>
<comment type="caution">
    <text evidence="2">The sequence shown here is derived from an EMBL/GenBank/DDBJ whole genome shotgun (WGS) entry which is preliminary data.</text>
</comment>
<feature type="transmembrane region" description="Helical" evidence="1">
    <location>
        <begin position="117"/>
        <end position="134"/>
    </location>
</feature>
<organism evidence="2 3">
    <name type="scientific">Hymenobacter wooponensis</name>
    <dbReference type="NCBI Taxonomy" id="1525360"/>
    <lineage>
        <taxon>Bacteria</taxon>
        <taxon>Pseudomonadati</taxon>
        <taxon>Bacteroidota</taxon>
        <taxon>Cytophagia</taxon>
        <taxon>Cytophagales</taxon>
        <taxon>Hymenobacteraceae</taxon>
        <taxon>Hymenobacter</taxon>
    </lineage>
</organism>